<dbReference type="InterPro" id="IPR001054">
    <property type="entry name" value="A/G_cyclase"/>
</dbReference>
<dbReference type="GO" id="GO:0009190">
    <property type="term" value="P:cyclic nucleotide biosynthetic process"/>
    <property type="evidence" value="ECO:0007669"/>
    <property type="project" value="InterPro"/>
</dbReference>
<evidence type="ECO:0000259" key="2">
    <source>
        <dbReference type="PROSITE" id="PS50125"/>
    </source>
</evidence>
<feature type="compositionally biased region" description="Low complexity" evidence="1">
    <location>
        <begin position="42"/>
        <end position="67"/>
    </location>
</feature>
<sequence>MPPTFVDFERLVVDCWNRDPMMRPAFLEAMTRLSTIIDGDTSSSAGGRYTGTSSSSSSMASSSSYAGSSGGGGGGAQADTDEPSLLADSVRGFDRSSPAATPITVHVGHKRAPVADDQGPVTVVFTDVHRADTLWDEIPRAMKDALVEHNLTVRTAVAAHGGYESPFGADRPAGEGTFCLVFARADAALDFCRTAQTALLDAEWPPHLLHHADACEETGGNADDAVVFRGLRVRMAVHTGRVRATMDPLTRRYTYTGPGVDGGGRVGLRRQGVACSCRSTRVAPRMLVGSSPPSPASPSSSTGADIDTGSNSDGAMGALSLVGWRRRPWPCAAVVQQRRPANSTLSRRHFGGAHLGPDADHDRGDDNYSRWRPAFHRRTTTTTTTATSNSIATRRARRTRVPCFGHVERVAVVLDYEEIVVGEQIAPAPMASSIGASGRASTWPSNALSSSVSTRPAHRLSRRGGRPV</sequence>
<dbReference type="EMBL" id="KP136319">
    <property type="protein sequence ID" value="AJF96990.1"/>
    <property type="molecule type" value="Genomic_DNA"/>
</dbReference>
<reference evidence="3 4" key="1">
    <citation type="journal article" date="2015" name="Parasitol. Res.">
        <title>Viruses in close associations with free-living amoebae.</title>
        <authorList>
            <person name="Scheid P."/>
        </authorList>
    </citation>
    <scope>NUCLEOTIDE SEQUENCE [LARGE SCALE GENOMIC DNA]</scope>
    <source>
        <strain evidence="3">KlaHel</strain>
    </source>
</reference>
<feature type="region of interest" description="Disordered" evidence="1">
    <location>
        <begin position="285"/>
        <end position="312"/>
    </location>
</feature>
<dbReference type="GO" id="GO:0035556">
    <property type="term" value="P:intracellular signal transduction"/>
    <property type="evidence" value="ECO:0007669"/>
    <property type="project" value="InterPro"/>
</dbReference>
<feature type="region of interest" description="Disordered" evidence="1">
    <location>
        <begin position="433"/>
        <end position="468"/>
    </location>
</feature>
<dbReference type="KEGG" id="vg:23461907"/>
<evidence type="ECO:0000313" key="4">
    <source>
        <dbReference type="Proteomes" id="UP000202511"/>
    </source>
</evidence>
<dbReference type="SMART" id="SM00044">
    <property type="entry name" value="CYCc"/>
    <property type="match status" value="1"/>
</dbReference>
<accession>A0A0B5J5N8</accession>
<protein>
    <recommendedName>
        <fullName evidence="2">Guanylate cyclase domain-containing protein</fullName>
    </recommendedName>
</protein>
<dbReference type="PROSITE" id="PS50125">
    <property type="entry name" value="GUANYLATE_CYCLASE_2"/>
    <property type="match status" value="1"/>
</dbReference>
<dbReference type="SUPFAM" id="SSF55073">
    <property type="entry name" value="Nucleotide cyclase"/>
    <property type="match status" value="1"/>
</dbReference>
<feature type="region of interest" description="Disordered" evidence="1">
    <location>
        <begin position="340"/>
        <end position="372"/>
    </location>
</feature>
<name>A0A0B5J5N8_9VIRU</name>
<feature type="compositionally biased region" description="Basic and acidic residues" evidence="1">
    <location>
        <begin position="357"/>
        <end position="369"/>
    </location>
</feature>
<dbReference type="InterPro" id="IPR029787">
    <property type="entry name" value="Nucleotide_cyclase"/>
</dbReference>
<dbReference type="InterPro" id="IPR050697">
    <property type="entry name" value="Adenylyl/Guanylyl_Cyclase_3/4"/>
</dbReference>
<evidence type="ECO:0000313" key="3">
    <source>
        <dbReference type="EMBL" id="AJF96990.1"/>
    </source>
</evidence>
<proteinExistence type="predicted"/>
<dbReference type="OrthoDB" id="17366at10239"/>
<dbReference type="PANTHER" id="PTHR43081">
    <property type="entry name" value="ADENYLATE CYCLASE, TERMINAL-DIFFERENTIATION SPECIFIC-RELATED"/>
    <property type="match status" value="1"/>
</dbReference>
<organism evidence="3 4">
    <name type="scientific">Pandoravirus inopinatum</name>
    <dbReference type="NCBI Taxonomy" id="1605721"/>
    <lineage>
        <taxon>Viruses</taxon>
        <taxon>Pandoravirus</taxon>
    </lineage>
</organism>
<dbReference type="Gene3D" id="3.30.70.1230">
    <property type="entry name" value="Nucleotide cyclase"/>
    <property type="match status" value="1"/>
</dbReference>
<feature type="region of interest" description="Disordered" evidence="1">
    <location>
        <begin position="38"/>
        <end position="82"/>
    </location>
</feature>
<feature type="compositionally biased region" description="Basic residues" evidence="1">
    <location>
        <begin position="456"/>
        <end position="468"/>
    </location>
</feature>
<dbReference type="Proteomes" id="UP000202511">
    <property type="component" value="Segment"/>
</dbReference>
<dbReference type="PANTHER" id="PTHR43081:SF1">
    <property type="entry name" value="ADENYLATE CYCLASE, TERMINAL-DIFFERENTIATION SPECIFIC"/>
    <property type="match status" value="1"/>
</dbReference>
<dbReference type="RefSeq" id="YP_009119225.1">
    <property type="nucleotide sequence ID" value="NC_026440.1"/>
</dbReference>
<dbReference type="GeneID" id="23461907"/>
<evidence type="ECO:0000256" key="1">
    <source>
        <dbReference type="SAM" id="MobiDB-lite"/>
    </source>
</evidence>
<feature type="domain" description="Guanylate cyclase" evidence="2">
    <location>
        <begin position="122"/>
        <end position="267"/>
    </location>
</feature>
<feature type="compositionally biased region" description="Polar residues" evidence="1">
    <location>
        <begin position="439"/>
        <end position="454"/>
    </location>
</feature>